<feature type="transmembrane region" description="Helical" evidence="4">
    <location>
        <begin position="204"/>
        <end position="227"/>
    </location>
</feature>
<keyword evidence="4" id="KW-0812">Transmembrane</keyword>
<dbReference type="EMBL" id="BSXW01000324">
    <property type="protein sequence ID" value="GMF18661.1"/>
    <property type="molecule type" value="Genomic_DNA"/>
</dbReference>
<feature type="transmembrane region" description="Helical" evidence="4">
    <location>
        <begin position="178"/>
        <end position="197"/>
    </location>
</feature>
<dbReference type="InterPro" id="IPR045379">
    <property type="entry name" value="Crinkler_N"/>
</dbReference>
<keyword evidence="7" id="KW-1185">Reference proteome</keyword>
<dbReference type="Pfam" id="PF20147">
    <property type="entry name" value="Crinkler"/>
    <property type="match status" value="1"/>
</dbReference>
<organism evidence="6 7">
    <name type="scientific">Phytophthora lilii</name>
    <dbReference type="NCBI Taxonomy" id="2077276"/>
    <lineage>
        <taxon>Eukaryota</taxon>
        <taxon>Sar</taxon>
        <taxon>Stramenopiles</taxon>
        <taxon>Oomycota</taxon>
        <taxon>Peronosporomycetes</taxon>
        <taxon>Peronosporales</taxon>
        <taxon>Peronosporaceae</taxon>
        <taxon>Phytophthora</taxon>
    </lineage>
</organism>
<reference evidence="6" key="1">
    <citation type="submission" date="2023-04" db="EMBL/GenBank/DDBJ databases">
        <title>Phytophthora lilii NBRC 32176.</title>
        <authorList>
            <person name="Ichikawa N."/>
            <person name="Sato H."/>
            <person name="Tonouchi N."/>
        </authorList>
    </citation>
    <scope>NUCLEOTIDE SEQUENCE</scope>
    <source>
        <strain evidence="6">NBRC 32176</strain>
    </source>
</reference>
<keyword evidence="4" id="KW-0472">Membrane</keyword>
<dbReference type="GO" id="GO:0005576">
    <property type="term" value="C:extracellular region"/>
    <property type="evidence" value="ECO:0007669"/>
    <property type="project" value="UniProtKB-SubCell"/>
</dbReference>
<evidence type="ECO:0000256" key="3">
    <source>
        <dbReference type="ARBA" id="ARBA00022525"/>
    </source>
</evidence>
<keyword evidence="4" id="KW-1133">Transmembrane helix</keyword>
<comment type="caution">
    <text evidence="6">The sequence shown here is derived from an EMBL/GenBank/DDBJ whole genome shotgun (WGS) entry which is preliminary data.</text>
</comment>
<accession>A0A9W6TRX5</accession>
<evidence type="ECO:0000259" key="5">
    <source>
        <dbReference type="Pfam" id="PF20147"/>
    </source>
</evidence>
<evidence type="ECO:0000313" key="6">
    <source>
        <dbReference type="EMBL" id="GMF18661.1"/>
    </source>
</evidence>
<proteinExistence type="predicted"/>
<evidence type="ECO:0000256" key="1">
    <source>
        <dbReference type="ARBA" id="ARBA00004340"/>
    </source>
</evidence>
<feature type="domain" description="Crinkler effector protein N-terminal" evidence="5">
    <location>
        <begin position="47"/>
        <end position="159"/>
    </location>
</feature>
<evidence type="ECO:0000256" key="2">
    <source>
        <dbReference type="ARBA" id="ARBA00004613"/>
    </source>
</evidence>
<keyword evidence="3" id="KW-0964">Secreted</keyword>
<dbReference type="GO" id="GO:0043657">
    <property type="term" value="C:host cell"/>
    <property type="evidence" value="ECO:0007669"/>
    <property type="project" value="UniProtKB-SubCell"/>
</dbReference>
<evidence type="ECO:0000313" key="7">
    <source>
        <dbReference type="Proteomes" id="UP001165083"/>
    </source>
</evidence>
<comment type="subcellular location">
    <subcellularLocation>
        <location evidence="1">Host cell</location>
    </subcellularLocation>
    <subcellularLocation>
        <location evidence="2">Secreted</location>
    </subcellularLocation>
</comment>
<gene>
    <name evidence="6" type="ORF">Plil01_000701500</name>
</gene>
<dbReference type="Proteomes" id="UP001165083">
    <property type="component" value="Unassembled WGS sequence"/>
</dbReference>
<evidence type="ECO:0000256" key="4">
    <source>
        <dbReference type="SAM" id="Phobius"/>
    </source>
</evidence>
<feature type="transmembrane region" description="Helical" evidence="4">
    <location>
        <begin position="239"/>
        <end position="260"/>
    </location>
</feature>
<sequence>MFWFRYREQSWNLLSDQATSQRESHVFWIVGTPEILFPHSRIRRLEVGVAGSAFPVDINDILSVGHLKKAIKEEKTKKLKDVDADELQIFLAKTEDGGWLDGAGLAGVTLDETGAPVSRDENGTPQGFEKMDSLLWIKNDKHFGKNFRPAEGDVHVLVVVPGHVRVDIGGTASRALNISVRILAPNCLNILLLIFLCRAGYRRWIINAQCFVPVILAVITIIVLAFGENATDEKAYLTVPGRSLIVCQMIGVDIAVGTILSSQHWKSKLDNMIEEAKDETRLQAQRQEMT</sequence>
<name>A0A9W6TRX5_9STRA</name>
<dbReference type="AlphaFoldDB" id="A0A9W6TRX5"/>
<protein>
    <submittedName>
        <fullName evidence="6">Unnamed protein product</fullName>
    </submittedName>
</protein>